<dbReference type="PROSITE" id="PS00166">
    <property type="entry name" value="ENOYL_COA_HYDRATASE"/>
    <property type="match status" value="1"/>
</dbReference>
<dbReference type="FunFam" id="3.90.226.10:FF:000211">
    <property type="entry name" value="AUH protein"/>
    <property type="match status" value="1"/>
</dbReference>
<evidence type="ECO:0000313" key="3">
    <source>
        <dbReference type="Proteomes" id="UP000694851"/>
    </source>
</evidence>
<accession>A0A8B7TET4</accession>
<dbReference type="GeneID" id="109396673"/>
<dbReference type="CTD" id="549"/>
<evidence type="ECO:0000256" key="2">
    <source>
        <dbReference type="RuleBase" id="RU003707"/>
    </source>
</evidence>
<dbReference type="CDD" id="cd06558">
    <property type="entry name" value="crotonase-like"/>
    <property type="match status" value="1"/>
</dbReference>
<dbReference type="PANTHER" id="PTHR11941">
    <property type="entry name" value="ENOYL-COA HYDRATASE-RELATED"/>
    <property type="match status" value="1"/>
</dbReference>
<dbReference type="InterPro" id="IPR029045">
    <property type="entry name" value="ClpP/crotonase-like_dom_sf"/>
</dbReference>
<dbReference type="GO" id="GO:0005739">
    <property type="term" value="C:mitochondrion"/>
    <property type="evidence" value="ECO:0007669"/>
    <property type="project" value="TreeGrafter"/>
</dbReference>
<dbReference type="InterPro" id="IPR001753">
    <property type="entry name" value="Enoyl-CoA_hydra/iso"/>
</dbReference>
<organism evidence="3 4">
    <name type="scientific">Hipposideros armiger</name>
    <name type="common">Great Himalayan leaf-nosed bat</name>
    <dbReference type="NCBI Taxonomy" id="186990"/>
    <lineage>
        <taxon>Eukaryota</taxon>
        <taxon>Metazoa</taxon>
        <taxon>Chordata</taxon>
        <taxon>Craniata</taxon>
        <taxon>Vertebrata</taxon>
        <taxon>Euteleostomi</taxon>
        <taxon>Mammalia</taxon>
        <taxon>Eutheria</taxon>
        <taxon>Laurasiatheria</taxon>
        <taxon>Chiroptera</taxon>
        <taxon>Yinpterochiroptera</taxon>
        <taxon>Rhinolophoidea</taxon>
        <taxon>Hipposideridae</taxon>
        <taxon>Hipposideros</taxon>
    </lineage>
</organism>
<dbReference type="AlphaFoldDB" id="A0A8B7TET4"/>
<dbReference type="Gene3D" id="3.90.226.10">
    <property type="entry name" value="2-enoyl-CoA Hydratase, Chain A, domain 1"/>
    <property type="match status" value="1"/>
</dbReference>
<dbReference type="Proteomes" id="UP000694851">
    <property type="component" value="Unplaced"/>
</dbReference>
<dbReference type="OrthoDB" id="410701at2759"/>
<evidence type="ECO:0000313" key="4">
    <source>
        <dbReference type="RefSeq" id="XP_019524236.1"/>
    </source>
</evidence>
<dbReference type="PANTHER" id="PTHR11941:SF12">
    <property type="entry name" value="METHYLGLUTACONYL-COA HYDRATASE, MITOCHONDRIAL"/>
    <property type="match status" value="1"/>
</dbReference>
<dbReference type="GO" id="GO:0004300">
    <property type="term" value="F:enoyl-CoA hydratase activity"/>
    <property type="evidence" value="ECO:0007669"/>
    <property type="project" value="TreeGrafter"/>
</dbReference>
<gene>
    <name evidence="4" type="primary">AUH</name>
</gene>
<dbReference type="GO" id="GO:0006635">
    <property type="term" value="P:fatty acid beta-oxidation"/>
    <property type="evidence" value="ECO:0007669"/>
    <property type="project" value="TreeGrafter"/>
</dbReference>
<name>A0A8B7TET4_HIPAR</name>
<keyword evidence="3" id="KW-1185">Reference proteome</keyword>
<dbReference type="RefSeq" id="XP_019524236.1">
    <property type="nucleotide sequence ID" value="XM_019668691.1"/>
</dbReference>
<proteinExistence type="inferred from homology"/>
<evidence type="ECO:0000256" key="1">
    <source>
        <dbReference type="ARBA" id="ARBA00005254"/>
    </source>
</evidence>
<dbReference type="InterPro" id="IPR018376">
    <property type="entry name" value="Enoyl-CoA_hyd/isom_CS"/>
</dbReference>
<dbReference type="Pfam" id="PF00378">
    <property type="entry name" value="ECH_1"/>
    <property type="match status" value="1"/>
</dbReference>
<comment type="similarity">
    <text evidence="1 2">Belongs to the enoyl-CoA hydratase/isomerase family.</text>
</comment>
<reference evidence="4" key="1">
    <citation type="submission" date="2025-08" db="UniProtKB">
        <authorList>
            <consortium name="RefSeq"/>
        </authorList>
    </citation>
    <scope>IDENTIFICATION</scope>
    <source>
        <tissue evidence="4">Muscle</tissue>
    </source>
</reference>
<protein>
    <submittedName>
        <fullName evidence="4">Methylglutaconyl-CoA hydratase, mitochondrial isoform X2</fullName>
    </submittedName>
</protein>
<dbReference type="SUPFAM" id="SSF52096">
    <property type="entry name" value="ClpP/crotonase"/>
    <property type="match status" value="1"/>
</dbReference>
<sequence length="334" mass="36332">MAAAAAPGALGTLQASRARLVAACCAPLGPGWRLHRSLTVPRVSPVMWARTPAAEGAALRRGYSSEVKTEDELRVRYLEEENRGIVVLGINRAYAKNSFSKNLVKMLSKAVDALKSDKKVRTVIVRSEVPGIFCAGADLKERVKMHSSEVGPFVSKIRAVINEIANLPVPTIAALDGLALGGGLELALACDIRVAAASAKMGLVETKLAIIPGGGQSLGLVGSLDWELRRCYLFSHYKNDSPGFPSVWRVMMHLEEVTEVAPERQPAFELAALSSCQLQGEHKDCLAPLGCHWPKSSSSLHGCWMARKPRLWAWSATFWSRTRRVMLPTGRPWT</sequence>